<dbReference type="PANTHER" id="PTHR31286">
    <property type="entry name" value="GLYCINE-RICH CELL WALL STRUCTURAL PROTEIN 1.8-LIKE"/>
    <property type="match status" value="1"/>
</dbReference>
<accession>A0A7J6FQP1</accession>
<proteinExistence type="predicted"/>
<dbReference type="EMBL" id="JAATIP010000102">
    <property type="protein sequence ID" value="KAF4373023.1"/>
    <property type="molecule type" value="Genomic_DNA"/>
</dbReference>
<evidence type="ECO:0000259" key="1">
    <source>
        <dbReference type="Pfam" id="PF14111"/>
    </source>
</evidence>
<dbReference type="InterPro" id="IPR040256">
    <property type="entry name" value="At4g02000-like"/>
</dbReference>
<organism evidence="2 3">
    <name type="scientific">Cannabis sativa</name>
    <name type="common">Hemp</name>
    <name type="synonym">Marijuana</name>
    <dbReference type="NCBI Taxonomy" id="3483"/>
    <lineage>
        <taxon>Eukaryota</taxon>
        <taxon>Viridiplantae</taxon>
        <taxon>Streptophyta</taxon>
        <taxon>Embryophyta</taxon>
        <taxon>Tracheophyta</taxon>
        <taxon>Spermatophyta</taxon>
        <taxon>Magnoliopsida</taxon>
        <taxon>eudicotyledons</taxon>
        <taxon>Gunneridae</taxon>
        <taxon>Pentapetalae</taxon>
        <taxon>rosids</taxon>
        <taxon>fabids</taxon>
        <taxon>Rosales</taxon>
        <taxon>Cannabaceae</taxon>
        <taxon>Cannabis</taxon>
    </lineage>
</organism>
<evidence type="ECO:0000313" key="3">
    <source>
        <dbReference type="Proteomes" id="UP000525078"/>
    </source>
</evidence>
<reference evidence="2 3" key="1">
    <citation type="journal article" date="2020" name="bioRxiv">
        <title>Sequence and annotation of 42 cannabis genomes reveals extensive copy number variation in cannabinoid synthesis and pathogen resistance genes.</title>
        <authorList>
            <person name="Mckernan K.J."/>
            <person name="Helbert Y."/>
            <person name="Kane L.T."/>
            <person name="Ebling H."/>
            <person name="Zhang L."/>
            <person name="Liu B."/>
            <person name="Eaton Z."/>
            <person name="Mclaughlin S."/>
            <person name="Kingan S."/>
            <person name="Baybayan P."/>
            <person name="Concepcion G."/>
            <person name="Jordan M."/>
            <person name="Riva A."/>
            <person name="Barbazuk W."/>
            <person name="Harkins T."/>
        </authorList>
    </citation>
    <scope>NUCLEOTIDE SEQUENCE [LARGE SCALE GENOMIC DNA]</scope>
    <source>
        <strain evidence="3">cv. Jamaican Lion 4</strain>
        <tissue evidence="2">Leaf</tissue>
    </source>
</reference>
<dbReference type="InterPro" id="IPR025558">
    <property type="entry name" value="DUF4283"/>
</dbReference>
<comment type="caution">
    <text evidence="2">The sequence shown here is derived from an EMBL/GenBank/DDBJ whole genome shotgun (WGS) entry which is preliminary data.</text>
</comment>
<dbReference type="PANTHER" id="PTHR31286:SF180">
    <property type="entry name" value="OS10G0362600 PROTEIN"/>
    <property type="match status" value="1"/>
</dbReference>
<protein>
    <recommendedName>
        <fullName evidence="1">DUF4283 domain-containing protein</fullName>
    </recommendedName>
</protein>
<evidence type="ECO:0000313" key="2">
    <source>
        <dbReference type="EMBL" id="KAF4373023.1"/>
    </source>
</evidence>
<feature type="domain" description="DUF4283" evidence="1">
    <location>
        <begin position="104"/>
        <end position="170"/>
    </location>
</feature>
<name>A0A7J6FQP1_CANSA</name>
<sequence>MRKKKKRRTSTLRRELNLSAQKFGFYFCQEFVIDWKNATGYFVSDLIKSDQLPTPNWSLRCSTRVYPVTTNELTCDLNPGEVDHSEAPNRVLLGKLYLFSRLGRKAIQGSLNNAWSSLVGWSWKEREDGLLQFTFQSSWDADNVLLRRPWLVCGHLLVLMPWPSWLTPSEVVFDQTPLWVRLKSIPPFYWNKTNLQELAGKVSASYELPRHIEKISKEGPSAWALCDSEPLST</sequence>
<gene>
    <name evidence="2" type="ORF">F8388_011050</name>
</gene>
<dbReference type="Pfam" id="PF14111">
    <property type="entry name" value="DUF4283"/>
    <property type="match status" value="1"/>
</dbReference>
<dbReference type="Proteomes" id="UP000525078">
    <property type="component" value="Unassembled WGS sequence"/>
</dbReference>
<dbReference type="AlphaFoldDB" id="A0A7J6FQP1"/>